<dbReference type="NCBIfam" id="NF007568">
    <property type="entry name" value="PRK10199.1"/>
    <property type="match status" value="1"/>
</dbReference>
<keyword evidence="3" id="KW-0479">Metal-binding</keyword>
<dbReference type="SUPFAM" id="SSF53187">
    <property type="entry name" value="Zn-dependent exopeptidases"/>
    <property type="match status" value="1"/>
</dbReference>
<organism evidence="9 10">
    <name type="scientific">Rouxiella aceris</name>
    <dbReference type="NCBI Taxonomy" id="2703884"/>
    <lineage>
        <taxon>Bacteria</taxon>
        <taxon>Pseudomonadati</taxon>
        <taxon>Pseudomonadota</taxon>
        <taxon>Gammaproteobacteria</taxon>
        <taxon>Enterobacterales</taxon>
        <taxon>Yersiniaceae</taxon>
        <taxon>Rouxiella</taxon>
    </lineage>
</organism>
<dbReference type="EC" id="3.4.11.-" evidence="9"/>
<proteinExistence type="predicted"/>
<dbReference type="Pfam" id="PF04389">
    <property type="entry name" value="Peptidase_M28"/>
    <property type="match status" value="1"/>
</dbReference>
<dbReference type="GO" id="GO:0008235">
    <property type="term" value="F:metalloexopeptidase activity"/>
    <property type="evidence" value="ECO:0007669"/>
    <property type="project" value="InterPro"/>
</dbReference>
<comment type="caution">
    <text evidence="9">The sequence shown here is derived from an EMBL/GenBank/DDBJ whole genome shotgun (WGS) entry which is preliminary data.</text>
</comment>
<keyword evidence="1 9" id="KW-0031">Aminopeptidase</keyword>
<dbReference type="PANTHER" id="PTHR12147">
    <property type="entry name" value="METALLOPEPTIDASE M28 FAMILY MEMBER"/>
    <property type="match status" value="1"/>
</dbReference>
<keyword evidence="2" id="KW-0645">Protease</keyword>
<feature type="chain" id="PRO_5032880213" evidence="7">
    <location>
        <begin position="27"/>
        <end position="346"/>
    </location>
</feature>
<dbReference type="GO" id="GO:0004177">
    <property type="term" value="F:aminopeptidase activity"/>
    <property type="evidence" value="ECO:0007669"/>
    <property type="project" value="UniProtKB-KW"/>
</dbReference>
<keyword evidence="6" id="KW-0862">Zinc</keyword>
<dbReference type="RefSeq" id="WP_169403543.1">
    <property type="nucleotide sequence ID" value="NZ_JAADJU010000006.1"/>
</dbReference>
<evidence type="ECO:0000256" key="2">
    <source>
        <dbReference type="ARBA" id="ARBA00022670"/>
    </source>
</evidence>
<feature type="domain" description="Peptidase M28" evidence="8">
    <location>
        <begin position="105"/>
        <end position="243"/>
    </location>
</feature>
<dbReference type="Gene3D" id="3.40.630.10">
    <property type="entry name" value="Zn peptidases"/>
    <property type="match status" value="1"/>
</dbReference>
<dbReference type="PANTHER" id="PTHR12147:SF56">
    <property type="entry name" value="AMINOPEPTIDASE YDR415C-RELATED"/>
    <property type="match status" value="1"/>
</dbReference>
<dbReference type="AlphaFoldDB" id="A0A848MKP7"/>
<feature type="signal peptide" evidence="7">
    <location>
        <begin position="1"/>
        <end position="26"/>
    </location>
</feature>
<evidence type="ECO:0000256" key="6">
    <source>
        <dbReference type="ARBA" id="ARBA00022833"/>
    </source>
</evidence>
<evidence type="ECO:0000256" key="7">
    <source>
        <dbReference type="SAM" id="SignalP"/>
    </source>
</evidence>
<dbReference type="GO" id="GO:0046872">
    <property type="term" value="F:metal ion binding"/>
    <property type="evidence" value="ECO:0007669"/>
    <property type="project" value="UniProtKB-KW"/>
</dbReference>
<dbReference type="FunFam" id="3.40.630.10:FF:000038">
    <property type="entry name" value="Alkaline phosphatase isozyme conversion"/>
    <property type="match status" value="1"/>
</dbReference>
<dbReference type="InterPro" id="IPR045175">
    <property type="entry name" value="M28_fam"/>
</dbReference>
<evidence type="ECO:0000313" key="9">
    <source>
        <dbReference type="EMBL" id="NMP27843.1"/>
    </source>
</evidence>
<dbReference type="EMBL" id="JAADJU010000006">
    <property type="protein sequence ID" value="NMP27843.1"/>
    <property type="molecule type" value="Genomic_DNA"/>
</dbReference>
<evidence type="ECO:0000256" key="4">
    <source>
        <dbReference type="ARBA" id="ARBA00022729"/>
    </source>
</evidence>
<keyword evidence="10" id="KW-1185">Reference proteome</keyword>
<reference evidence="9 10" key="1">
    <citation type="submission" date="2020-01" db="EMBL/GenBank/DDBJ databases">
        <authorList>
            <person name="Lee S.D."/>
        </authorList>
    </citation>
    <scope>NUCLEOTIDE SEQUENCE [LARGE SCALE GENOMIC DNA]</scope>
    <source>
        <strain evidence="9 10">SAP-1</strain>
    </source>
</reference>
<dbReference type="InterPro" id="IPR007484">
    <property type="entry name" value="Peptidase_M28"/>
</dbReference>
<evidence type="ECO:0000256" key="1">
    <source>
        <dbReference type="ARBA" id="ARBA00022438"/>
    </source>
</evidence>
<reference evidence="9 10" key="2">
    <citation type="submission" date="2020-06" db="EMBL/GenBank/DDBJ databases">
        <title>Polyphasic characterization of a Rahnella strain isolated from tree sap.</title>
        <authorList>
            <person name="Kim I.S."/>
        </authorList>
    </citation>
    <scope>NUCLEOTIDE SEQUENCE [LARGE SCALE GENOMIC DNA]</scope>
    <source>
        <strain evidence="9 10">SAP-1</strain>
    </source>
</reference>
<keyword evidence="5 9" id="KW-0378">Hydrolase</keyword>
<name>A0A848MKP7_9GAMM</name>
<protein>
    <submittedName>
        <fullName evidence="9">Aminopeptidase</fullName>
        <ecNumber evidence="9">3.4.11.-</ecNumber>
    </submittedName>
</protein>
<gene>
    <name evidence="9" type="ORF">GW590_13335</name>
</gene>
<evidence type="ECO:0000259" key="8">
    <source>
        <dbReference type="Pfam" id="PF04389"/>
    </source>
</evidence>
<evidence type="ECO:0000313" key="10">
    <source>
        <dbReference type="Proteomes" id="UP000585363"/>
    </source>
</evidence>
<dbReference type="Proteomes" id="UP000585363">
    <property type="component" value="Unassembled WGS sequence"/>
</dbReference>
<accession>A0A848MKP7</accession>
<keyword evidence="4 7" id="KW-0732">Signal</keyword>
<evidence type="ECO:0000256" key="5">
    <source>
        <dbReference type="ARBA" id="ARBA00022801"/>
    </source>
</evidence>
<sequence length="346" mass="37723">MFSLRHVACPALLVMLSGIYTTYAAAQPVKAPALGKIADQQTRHIATYYPGRMAGSPAELIAADYIQQTLSKMGYQSRLHAFDARYLYSSQDGHQNMHSVHATSVIADRQGEVRQQIVVMANFDTYLPQSDSDSNHNLGGLTLQGVDDNASGVGVMLELAQRMSEIPTHYSLRFVALSAQEAGEQGAKDYVDNLGAEEKKHTLLVINLSSLIVGERLYFNSGVNTSAAVSKLSRDKALSIARRLGITATSSPTGVSCCEGLKTLDSAHIPLLLVTASDWQVGNNDGQQQRAISEHFPTGSSRHQGQIDNLQYLDRYLPGRIASREKDSVRILLPLLKELANPQDKN</sequence>
<dbReference type="GO" id="GO:0006508">
    <property type="term" value="P:proteolysis"/>
    <property type="evidence" value="ECO:0007669"/>
    <property type="project" value="UniProtKB-KW"/>
</dbReference>
<evidence type="ECO:0000256" key="3">
    <source>
        <dbReference type="ARBA" id="ARBA00022723"/>
    </source>
</evidence>